<dbReference type="AlphaFoldDB" id="A0AA38R5B8"/>
<protein>
    <submittedName>
        <fullName evidence="5">NAD(P)-binding protein</fullName>
    </submittedName>
</protein>
<proteinExistence type="inferred from homology"/>
<accession>A0AA38R5B8</accession>
<evidence type="ECO:0000259" key="4">
    <source>
        <dbReference type="Pfam" id="PF01073"/>
    </source>
</evidence>
<name>A0AA38R5B8_9PEZI</name>
<dbReference type="PANTHER" id="PTHR43245:SF51">
    <property type="entry name" value="SHORT CHAIN DEHYDROGENASE_REDUCTASE FAMILY 42E, MEMBER 2"/>
    <property type="match status" value="1"/>
</dbReference>
<keyword evidence="6" id="KW-1185">Reference proteome</keyword>
<dbReference type="InterPro" id="IPR050177">
    <property type="entry name" value="Lipid_A_modif_metabolic_enz"/>
</dbReference>
<dbReference type="Gene3D" id="3.40.50.720">
    <property type="entry name" value="NAD(P)-binding Rossmann-like Domain"/>
    <property type="match status" value="1"/>
</dbReference>
<keyword evidence="3" id="KW-0472">Membrane</keyword>
<dbReference type="PANTHER" id="PTHR43245">
    <property type="entry name" value="BIFUNCTIONAL POLYMYXIN RESISTANCE PROTEIN ARNA"/>
    <property type="match status" value="1"/>
</dbReference>
<reference evidence="5" key="1">
    <citation type="submission" date="2022-07" db="EMBL/GenBank/DDBJ databases">
        <title>Fungi with potential for degradation of polypropylene.</title>
        <authorList>
            <person name="Gostincar C."/>
        </authorList>
    </citation>
    <scope>NUCLEOTIDE SEQUENCE</scope>
    <source>
        <strain evidence="5">EXF-13287</strain>
    </source>
</reference>
<dbReference type="InterPro" id="IPR036291">
    <property type="entry name" value="NAD(P)-bd_dom_sf"/>
</dbReference>
<feature type="domain" description="3-beta hydroxysteroid dehydrogenase/isomerase" evidence="4">
    <location>
        <begin position="13"/>
        <end position="266"/>
    </location>
</feature>
<dbReference type="Pfam" id="PF01073">
    <property type="entry name" value="3Beta_HSD"/>
    <property type="match status" value="1"/>
</dbReference>
<evidence type="ECO:0000256" key="2">
    <source>
        <dbReference type="ARBA" id="ARBA00023002"/>
    </source>
</evidence>
<gene>
    <name evidence="5" type="ORF">NKR19_g8803</name>
</gene>
<dbReference type="GO" id="GO:0016616">
    <property type="term" value="F:oxidoreductase activity, acting on the CH-OH group of donors, NAD or NADP as acceptor"/>
    <property type="evidence" value="ECO:0007669"/>
    <property type="project" value="InterPro"/>
</dbReference>
<dbReference type="InterPro" id="IPR002225">
    <property type="entry name" value="3Beta_OHSteriod_DH/Estase"/>
</dbReference>
<comment type="similarity">
    <text evidence="1">Belongs to the 3-beta-HSD family.</text>
</comment>
<evidence type="ECO:0000256" key="3">
    <source>
        <dbReference type="SAM" id="Phobius"/>
    </source>
</evidence>
<keyword evidence="3" id="KW-0812">Transmembrane</keyword>
<organism evidence="5 6">
    <name type="scientific">Coniochaeta hoffmannii</name>
    <dbReference type="NCBI Taxonomy" id="91930"/>
    <lineage>
        <taxon>Eukaryota</taxon>
        <taxon>Fungi</taxon>
        <taxon>Dikarya</taxon>
        <taxon>Ascomycota</taxon>
        <taxon>Pezizomycotina</taxon>
        <taxon>Sordariomycetes</taxon>
        <taxon>Sordariomycetidae</taxon>
        <taxon>Coniochaetales</taxon>
        <taxon>Coniochaetaceae</taxon>
        <taxon>Coniochaeta</taxon>
    </lineage>
</organism>
<evidence type="ECO:0000256" key="1">
    <source>
        <dbReference type="ARBA" id="ARBA00009219"/>
    </source>
</evidence>
<comment type="caution">
    <text evidence="5">The sequence shown here is derived from an EMBL/GenBank/DDBJ whole genome shotgun (WGS) entry which is preliminary data.</text>
</comment>
<dbReference type="GO" id="GO:0006694">
    <property type="term" value="P:steroid biosynthetic process"/>
    <property type="evidence" value="ECO:0007669"/>
    <property type="project" value="InterPro"/>
</dbReference>
<keyword evidence="3" id="KW-1133">Transmembrane helix</keyword>
<dbReference type="Proteomes" id="UP001174691">
    <property type="component" value="Unassembled WGS sequence"/>
</dbReference>
<keyword evidence="2" id="KW-0560">Oxidoreductase</keyword>
<feature type="transmembrane region" description="Helical" evidence="3">
    <location>
        <begin position="277"/>
        <end position="299"/>
    </location>
</feature>
<evidence type="ECO:0000313" key="6">
    <source>
        <dbReference type="Proteomes" id="UP001174691"/>
    </source>
</evidence>
<evidence type="ECO:0000313" key="5">
    <source>
        <dbReference type="EMBL" id="KAJ9134074.1"/>
    </source>
</evidence>
<sequence length="364" mass="39923">MTAPTQKLLDTVLVTGGCGFLGYALVRHLLDDPECGSVHVMDRETSRNRHDGAHHLGCDICDEAAMDKLLTKIQPTVVFHLASPNFCFPTEGRADFYRTNVKGTEILLSLSAKCTSTRAFVNCSSVDIYSGGPHLDADETYPTCISDPREPYNHTKALADSLVLAADSPRLRTVSLRLAHMYGARCGQEMRVLLDVCARKAPLIQLGPGGNVMSVVSVDNAAAAHVLAAKALLDPARAPGKVNGEAINISDGEPVGFWEHTTLFWSAARGRSVKGKLIVVPAWLAKFIFGFVQWVFWIFTLGRVEPPPNFGSTAISWALEDHTYSSKKAREILGFRPVSDHDAVVRRAVEEELQRREVEKSRKL</sequence>
<dbReference type="SUPFAM" id="SSF51735">
    <property type="entry name" value="NAD(P)-binding Rossmann-fold domains"/>
    <property type="match status" value="1"/>
</dbReference>
<dbReference type="EMBL" id="JANBVN010000189">
    <property type="protein sequence ID" value="KAJ9134074.1"/>
    <property type="molecule type" value="Genomic_DNA"/>
</dbReference>